<proteinExistence type="predicted"/>
<name>A0A0A9A5K3_ARUDO</name>
<reference evidence="2" key="1">
    <citation type="submission" date="2014-09" db="EMBL/GenBank/DDBJ databases">
        <authorList>
            <person name="Magalhaes I.L.F."/>
            <person name="Oliveira U."/>
            <person name="Santos F.R."/>
            <person name="Vidigal T.H.D.A."/>
            <person name="Brescovit A.D."/>
            <person name="Santos A.J."/>
        </authorList>
    </citation>
    <scope>NUCLEOTIDE SEQUENCE</scope>
    <source>
        <tissue evidence="2">Shoot tissue taken approximately 20 cm above the soil surface</tissue>
    </source>
</reference>
<evidence type="ECO:0000313" key="2">
    <source>
        <dbReference type="EMBL" id="JAD45188.1"/>
    </source>
</evidence>
<reference evidence="2" key="2">
    <citation type="journal article" date="2015" name="Data Brief">
        <title>Shoot transcriptome of the giant reed, Arundo donax.</title>
        <authorList>
            <person name="Barrero R.A."/>
            <person name="Guerrero F.D."/>
            <person name="Moolhuijzen P."/>
            <person name="Goolsby J.A."/>
            <person name="Tidwell J."/>
            <person name="Bellgard S.E."/>
            <person name="Bellgard M.I."/>
        </authorList>
    </citation>
    <scope>NUCLEOTIDE SEQUENCE</scope>
    <source>
        <tissue evidence="2">Shoot tissue taken approximately 20 cm above the soil surface</tissue>
    </source>
</reference>
<feature type="region of interest" description="Disordered" evidence="1">
    <location>
        <begin position="1"/>
        <end position="25"/>
    </location>
</feature>
<dbReference type="AlphaFoldDB" id="A0A0A9A5K3"/>
<evidence type="ECO:0000256" key="1">
    <source>
        <dbReference type="SAM" id="MobiDB-lite"/>
    </source>
</evidence>
<dbReference type="EMBL" id="GBRH01252707">
    <property type="protein sequence ID" value="JAD45188.1"/>
    <property type="molecule type" value="Transcribed_RNA"/>
</dbReference>
<accession>A0A0A9A5K3</accession>
<protein>
    <submittedName>
        <fullName evidence="2">Uncharacterized protein</fullName>
    </submittedName>
</protein>
<sequence length="25" mass="2960">MLRMREGELGVAKRQRQSSLELDEK</sequence>
<organism evidence="2">
    <name type="scientific">Arundo donax</name>
    <name type="common">Giant reed</name>
    <name type="synonym">Donax arundinaceus</name>
    <dbReference type="NCBI Taxonomy" id="35708"/>
    <lineage>
        <taxon>Eukaryota</taxon>
        <taxon>Viridiplantae</taxon>
        <taxon>Streptophyta</taxon>
        <taxon>Embryophyta</taxon>
        <taxon>Tracheophyta</taxon>
        <taxon>Spermatophyta</taxon>
        <taxon>Magnoliopsida</taxon>
        <taxon>Liliopsida</taxon>
        <taxon>Poales</taxon>
        <taxon>Poaceae</taxon>
        <taxon>PACMAD clade</taxon>
        <taxon>Arundinoideae</taxon>
        <taxon>Arundineae</taxon>
        <taxon>Arundo</taxon>
    </lineage>
</organism>